<sequence length="29" mass="3141">PQQQPQDSAAKDGDHPKTETTGDTEPKHP</sequence>
<name>J9GKR0_9ZZZZ</name>
<gene>
    <name evidence="2" type="ORF">EVA_03486</name>
</gene>
<reference evidence="2" key="1">
    <citation type="journal article" date="2012" name="PLoS ONE">
        <title>Gene sets for utilization of primary and secondary nutrition supplies in the distal gut of endangered iberian lynx.</title>
        <authorList>
            <person name="Alcaide M."/>
            <person name="Messina E."/>
            <person name="Richter M."/>
            <person name="Bargiela R."/>
            <person name="Peplies J."/>
            <person name="Huws S.A."/>
            <person name="Newbold C.J."/>
            <person name="Golyshin P.N."/>
            <person name="Simon M.A."/>
            <person name="Lopez G."/>
            <person name="Yakimov M.M."/>
            <person name="Ferrer M."/>
        </authorList>
    </citation>
    <scope>NUCLEOTIDE SEQUENCE</scope>
</reference>
<evidence type="ECO:0000313" key="2">
    <source>
        <dbReference type="EMBL" id="EJX08407.1"/>
    </source>
</evidence>
<comment type="caution">
    <text evidence="2">The sequence shown here is derived from an EMBL/GenBank/DDBJ whole genome shotgun (WGS) entry which is preliminary data.</text>
</comment>
<evidence type="ECO:0000256" key="1">
    <source>
        <dbReference type="SAM" id="MobiDB-lite"/>
    </source>
</evidence>
<dbReference type="EMBL" id="AMCI01000631">
    <property type="protein sequence ID" value="EJX08407.1"/>
    <property type="molecule type" value="Genomic_DNA"/>
</dbReference>
<dbReference type="AlphaFoldDB" id="J9GKR0"/>
<protein>
    <submittedName>
        <fullName evidence="2">Uncharacterized protein</fullName>
    </submittedName>
</protein>
<proteinExistence type="predicted"/>
<organism evidence="2">
    <name type="scientific">gut metagenome</name>
    <dbReference type="NCBI Taxonomy" id="749906"/>
    <lineage>
        <taxon>unclassified sequences</taxon>
        <taxon>metagenomes</taxon>
        <taxon>organismal metagenomes</taxon>
    </lineage>
</organism>
<feature type="compositionally biased region" description="Basic and acidic residues" evidence="1">
    <location>
        <begin position="9"/>
        <end position="29"/>
    </location>
</feature>
<feature type="region of interest" description="Disordered" evidence="1">
    <location>
        <begin position="1"/>
        <end position="29"/>
    </location>
</feature>
<accession>J9GKR0</accession>
<feature type="non-terminal residue" evidence="2">
    <location>
        <position position="1"/>
    </location>
</feature>